<reference evidence="1" key="1">
    <citation type="submission" date="2018-06" db="EMBL/GenBank/DDBJ databases">
        <title>Draft genome sequence of Methanothermobacter thermautotrophicus Strain WHS, a thermophilic, hydrogenotrophic methanogen isolated from Washburn Hot Springs in Yellowstone National Park, USA.</title>
        <authorList>
            <person name="Mckay L.J."/>
            <person name="Klingelsmith K."/>
            <person name="Inskeep W.P."/>
            <person name="Fields M.W."/>
        </authorList>
    </citation>
    <scope>NUCLEOTIDE SEQUENCE</scope>
    <source>
        <strain evidence="1">WHS</strain>
    </source>
</reference>
<dbReference type="EMBL" id="QKOF01000001">
    <property type="protein sequence ID" value="MBE2899327.1"/>
    <property type="molecule type" value="Genomic_DNA"/>
</dbReference>
<evidence type="ECO:0000313" key="1">
    <source>
        <dbReference type="EMBL" id="MBE2899327.1"/>
    </source>
</evidence>
<accession>A0A842YK65</accession>
<evidence type="ECO:0000313" key="2">
    <source>
        <dbReference type="Proteomes" id="UP000646659"/>
    </source>
</evidence>
<sequence>MMKSAEGFRIVSATGECPLCVYRCEVVVEDLGEVKVYCRHPRGPGNPSHCIYFKRDKKLDGYY</sequence>
<dbReference type="Proteomes" id="UP000646659">
    <property type="component" value="Unassembled WGS sequence"/>
</dbReference>
<comment type="caution">
    <text evidence="1">The sequence shown here is derived from an EMBL/GenBank/DDBJ whole genome shotgun (WGS) entry which is preliminary data.</text>
</comment>
<gene>
    <name evidence="1" type="ORF">DNK57_00565</name>
</gene>
<proteinExistence type="predicted"/>
<protein>
    <submittedName>
        <fullName evidence="1">Uncharacterized protein</fullName>
    </submittedName>
</protein>
<dbReference type="AlphaFoldDB" id="A0A842YK65"/>
<organism evidence="1 2">
    <name type="scientific">Methanothermobacter thermautotrophicus</name>
    <name type="common">Methanobacterium thermoformicicum</name>
    <dbReference type="NCBI Taxonomy" id="145262"/>
    <lineage>
        <taxon>Archaea</taxon>
        <taxon>Methanobacteriati</taxon>
        <taxon>Methanobacteriota</taxon>
        <taxon>Methanomada group</taxon>
        <taxon>Methanobacteria</taxon>
        <taxon>Methanobacteriales</taxon>
        <taxon>Methanobacteriaceae</taxon>
        <taxon>Methanothermobacter</taxon>
    </lineage>
</organism>
<name>A0A842YK65_METTF</name>